<accession>T1FLY0</accession>
<evidence type="ECO:0000313" key="3">
    <source>
        <dbReference type="EnsemblMetazoa" id="HelroP184762"/>
    </source>
</evidence>
<dbReference type="InterPro" id="IPR013783">
    <property type="entry name" value="Ig-like_fold"/>
</dbReference>
<gene>
    <name evidence="3" type="primary">20209829</name>
    <name evidence="2" type="ORF">HELRODRAFT_184762</name>
</gene>
<sequence>NKTHPATSVTAFCDKTSVVVTWRPAYHGHGVKIVYTLFYSKYVRHPTTNWTVVDIPDSVQTVYNVYLFNLQPSTVYSFKVRSLSLKGNDLELESNVISRTTGGNLRAFYTFSLL</sequence>
<dbReference type="InterPro" id="IPR003961">
    <property type="entry name" value="FN3_dom"/>
</dbReference>
<organism evidence="3 4">
    <name type="scientific">Helobdella robusta</name>
    <name type="common">Californian leech</name>
    <dbReference type="NCBI Taxonomy" id="6412"/>
    <lineage>
        <taxon>Eukaryota</taxon>
        <taxon>Metazoa</taxon>
        <taxon>Spiralia</taxon>
        <taxon>Lophotrochozoa</taxon>
        <taxon>Annelida</taxon>
        <taxon>Clitellata</taxon>
        <taxon>Hirudinea</taxon>
        <taxon>Rhynchobdellida</taxon>
        <taxon>Glossiphoniidae</taxon>
        <taxon>Helobdella</taxon>
    </lineage>
</organism>
<dbReference type="HOGENOM" id="CLU_2127222_0_0_1"/>
<evidence type="ECO:0000259" key="1">
    <source>
        <dbReference type="PROSITE" id="PS50853"/>
    </source>
</evidence>
<dbReference type="PROSITE" id="PS50853">
    <property type="entry name" value="FN3"/>
    <property type="match status" value="1"/>
</dbReference>
<dbReference type="EMBL" id="KB097043">
    <property type="protein sequence ID" value="ESN99893.1"/>
    <property type="molecule type" value="Genomic_DNA"/>
</dbReference>
<feature type="domain" description="Fibronectin type-III" evidence="1">
    <location>
        <begin position="1"/>
        <end position="104"/>
    </location>
</feature>
<dbReference type="CTD" id="20209829"/>
<dbReference type="GeneID" id="20209829"/>
<keyword evidence="4" id="KW-1185">Reference proteome</keyword>
<protein>
    <recommendedName>
        <fullName evidence="1">Fibronectin type-III domain-containing protein</fullName>
    </recommendedName>
</protein>
<dbReference type="Pfam" id="PF00041">
    <property type="entry name" value="fn3"/>
    <property type="match status" value="1"/>
</dbReference>
<dbReference type="InParanoid" id="T1FLY0"/>
<dbReference type="CDD" id="cd00063">
    <property type="entry name" value="FN3"/>
    <property type="match status" value="1"/>
</dbReference>
<dbReference type="Proteomes" id="UP000015101">
    <property type="component" value="Unassembled WGS sequence"/>
</dbReference>
<dbReference type="InterPro" id="IPR036116">
    <property type="entry name" value="FN3_sf"/>
</dbReference>
<evidence type="ECO:0000313" key="2">
    <source>
        <dbReference type="EMBL" id="ESN99893.1"/>
    </source>
</evidence>
<dbReference type="KEGG" id="hro:HELRODRAFT_184762"/>
<proteinExistence type="predicted"/>
<evidence type="ECO:0000313" key="4">
    <source>
        <dbReference type="Proteomes" id="UP000015101"/>
    </source>
</evidence>
<dbReference type="AlphaFoldDB" id="T1FLY0"/>
<dbReference type="EMBL" id="AMQM01011951">
    <property type="status" value="NOT_ANNOTATED_CDS"/>
    <property type="molecule type" value="Genomic_DNA"/>
</dbReference>
<dbReference type="SUPFAM" id="SSF49265">
    <property type="entry name" value="Fibronectin type III"/>
    <property type="match status" value="1"/>
</dbReference>
<dbReference type="EnsemblMetazoa" id="HelroT184762">
    <property type="protein sequence ID" value="HelroP184762"/>
    <property type="gene ID" value="HelroG184762"/>
</dbReference>
<name>T1FLY0_HELRO</name>
<dbReference type="Gene3D" id="2.60.40.10">
    <property type="entry name" value="Immunoglobulins"/>
    <property type="match status" value="1"/>
</dbReference>
<reference evidence="3" key="3">
    <citation type="submission" date="2015-06" db="UniProtKB">
        <authorList>
            <consortium name="EnsemblMetazoa"/>
        </authorList>
    </citation>
    <scope>IDENTIFICATION</scope>
</reference>
<dbReference type="RefSeq" id="XP_009022008.1">
    <property type="nucleotide sequence ID" value="XM_009023760.1"/>
</dbReference>
<reference evidence="4" key="1">
    <citation type="submission" date="2012-12" db="EMBL/GenBank/DDBJ databases">
        <authorList>
            <person name="Hellsten U."/>
            <person name="Grimwood J."/>
            <person name="Chapman J.A."/>
            <person name="Shapiro H."/>
            <person name="Aerts A."/>
            <person name="Otillar R.P."/>
            <person name="Terry A.Y."/>
            <person name="Boore J.L."/>
            <person name="Simakov O."/>
            <person name="Marletaz F."/>
            <person name="Cho S.-J."/>
            <person name="Edsinger-Gonzales E."/>
            <person name="Havlak P."/>
            <person name="Kuo D.-H."/>
            <person name="Larsson T."/>
            <person name="Lv J."/>
            <person name="Arendt D."/>
            <person name="Savage R."/>
            <person name="Osoegawa K."/>
            <person name="de Jong P."/>
            <person name="Lindberg D.R."/>
            <person name="Seaver E.C."/>
            <person name="Weisblat D.A."/>
            <person name="Putnam N.H."/>
            <person name="Grigoriev I.V."/>
            <person name="Rokhsar D.S."/>
        </authorList>
    </citation>
    <scope>NUCLEOTIDE SEQUENCE</scope>
</reference>
<reference evidence="2 4" key="2">
    <citation type="journal article" date="2013" name="Nature">
        <title>Insights into bilaterian evolution from three spiralian genomes.</title>
        <authorList>
            <person name="Simakov O."/>
            <person name="Marletaz F."/>
            <person name="Cho S.J."/>
            <person name="Edsinger-Gonzales E."/>
            <person name="Havlak P."/>
            <person name="Hellsten U."/>
            <person name="Kuo D.H."/>
            <person name="Larsson T."/>
            <person name="Lv J."/>
            <person name="Arendt D."/>
            <person name="Savage R."/>
            <person name="Osoegawa K."/>
            <person name="de Jong P."/>
            <person name="Grimwood J."/>
            <person name="Chapman J.A."/>
            <person name="Shapiro H."/>
            <person name="Aerts A."/>
            <person name="Otillar R.P."/>
            <person name="Terry A.Y."/>
            <person name="Boore J.L."/>
            <person name="Grigoriev I.V."/>
            <person name="Lindberg D.R."/>
            <person name="Seaver E.C."/>
            <person name="Weisblat D.A."/>
            <person name="Putnam N.H."/>
            <person name="Rokhsar D.S."/>
        </authorList>
    </citation>
    <scope>NUCLEOTIDE SEQUENCE</scope>
</reference>